<keyword evidence="4" id="KW-1185">Reference proteome</keyword>
<dbReference type="PANTHER" id="PTHR12526">
    <property type="entry name" value="GLYCOSYLTRANSFERASE"/>
    <property type="match status" value="1"/>
</dbReference>
<dbReference type="Pfam" id="PF13524">
    <property type="entry name" value="Glyco_trans_1_2"/>
    <property type="match status" value="1"/>
</dbReference>
<dbReference type="Gene3D" id="3.40.50.2000">
    <property type="entry name" value="Glycogen Phosphorylase B"/>
    <property type="match status" value="2"/>
</dbReference>
<gene>
    <name evidence="3" type="ORF">GON03_09505</name>
</gene>
<proteinExistence type="predicted"/>
<feature type="domain" description="Spore protein YkvP/CgeB glycosyl transferase-like" evidence="2">
    <location>
        <begin position="225"/>
        <end position="365"/>
    </location>
</feature>
<evidence type="ECO:0000313" key="3">
    <source>
        <dbReference type="EMBL" id="MVQ49417.1"/>
    </source>
</evidence>
<evidence type="ECO:0000259" key="1">
    <source>
        <dbReference type="Pfam" id="PF09314"/>
    </source>
</evidence>
<dbReference type="Pfam" id="PF09314">
    <property type="entry name" value="DUF1972"/>
    <property type="match status" value="1"/>
</dbReference>
<dbReference type="InterPro" id="IPR055259">
    <property type="entry name" value="YkvP/CgeB_Glyco_trans-like"/>
</dbReference>
<dbReference type="AlphaFoldDB" id="A0A6L6XS54"/>
<accession>A0A6L6XS54</accession>
<evidence type="ECO:0000313" key="4">
    <source>
        <dbReference type="Proteomes" id="UP000473525"/>
    </source>
</evidence>
<comment type="caution">
    <text evidence="3">The sequence shown here is derived from an EMBL/GenBank/DDBJ whole genome shotgun (WGS) entry which is preliminary data.</text>
</comment>
<dbReference type="SUPFAM" id="SSF53756">
    <property type="entry name" value="UDP-Glycosyltransferase/glycogen phosphorylase"/>
    <property type="match status" value="1"/>
</dbReference>
<name>A0A6L6XS54_9ACTN</name>
<dbReference type="InterPro" id="IPR015393">
    <property type="entry name" value="DUF1972"/>
</dbReference>
<dbReference type="EMBL" id="WSEK01000004">
    <property type="protein sequence ID" value="MVQ49417.1"/>
    <property type="molecule type" value="Genomic_DNA"/>
</dbReference>
<sequence length="381" mass="42609">MRQTNDTRPVVRILGTHGVPANYGGFETAAENVARYLVDHGWRAIVYCQTDHAGPTFEDTWQGIERVNISVPDKGWTGTARFDWISIWHAVRRRDLCLTFGYNTGVFNLIQWIAGVPNVINMDGIEWSRKRWGKLRQAILYVGERFAAWTGTELIADHPELNTYLQTRAPARKITTITYGAHPIEHASSAPVRELGLEPDGYLTLIARPIPENSILEIVQGFSARKRGVKLALLGNYEAASDPYHRAVIEAASDEVVFLGAIYEPERVQSLRYHSLGYLHGHTVGGTNPSLVEALAAGNPVIAHDNKYNAWVAGAAGLYFSTPDDVDAHVDRLISDVDLRKQLSENALTRHQDEFTWDRVAGQYEALLRKTLARTTNKKRA</sequence>
<dbReference type="RefSeq" id="WP_181645130.1">
    <property type="nucleotide sequence ID" value="NZ_WSEK01000004.1"/>
</dbReference>
<reference evidence="3 4" key="1">
    <citation type="submission" date="2019-12" db="EMBL/GenBank/DDBJ databases">
        <authorList>
            <person name="Huq M.A."/>
        </authorList>
    </citation>
    <scope>NUCLEOTIDE SEQUENCE [LARGE SCALE GENOMIC DNA]</scope>
    <source>
        <strain evidence="3 4">MAH-18</strain>
    </source>
</reference>
<feature type="domain" description="DUF1972" evidence="1">
    <location>
        <begin position="11"/>
        <end position="181"/>
    </location>
</feature>
<organism evidence="3 4">
    <name type="scientific">Nocardioides agri</name>
    <dbReference type="NCBI Taxonomy" id="2682843"/>
    <lineage>
        <taxon>Bacteria</taxon>
        <taxon>Bacillati</taxon>
        <taxon>Actinomycetota</taxon>
        <taxon>Actinomycetes</taxon>
        <taxon>Propionibacteriales</taxon>
        <taxon>Nocardioidaceae</taxon>
        <taxon>Nocardioides</taxon>
    </lineage>
</organism>
<protein>
    <submittedName>
        <fullName evidence="3">DUF1972 domain-containing protein</fullName>
    </submittedName>
</protein>
<evidence type="ECO:0000259" key="2">
    <source>
        <dbReference type="Pfam" id="PF13524"/>
    </source>
</evidence>
<dbReference type="Proteomes" id="UP000473525">
    <property type="component" value="Unassembled WGS sequence"/>
</dbReference>